<dbReference type="InterPro" id="IPR003439">
    <property type="entry name" value="ABC_transporter-like_ATP-bd"/>
</dbReference>
<dbReference type="GO" id="GO:0015807">
    <property type="term" value="P:L-amino acid transport"/>
    <property type="evidence" value="ECO:0007669"/>
    <property type="project" value="TreeGrafter"/>
</dbReference>
<accession>A0A4Q7NI82</accession>
<evidence type="ECO:0000256" key="6">
    <source>
        <dbReference type="ARBA" id="ARBA00022970"/>
    </source>
</evidence>
<evidence type="ECO:0000256" key="4">
    <source>
        <dbReference type="ARBA" id="ARBA00022741"/>
    </source>
</evidence>
<evidence type="ECO:0000259" key="7">
    <source>
        <dbReference type="PROSITE" id="PS50893"/>
    </source>
</evidence>
<reference evidence="8 9" key="1">
    <citation type="submission" date="2019-02" db="EMBL/GenBank/DDBJ databases">
        <title>Genomic Encyclopedia of Type Strains, Phase IV (KMG-IV): sequencing the most valuable type-strain genomes for metagenomic binning, comparative biology and taxonomic classification.</title>
        <authorList>
            <person name="Goeker M."/>
        </authorList>
    </citation>
    <scope>NUCLEOTIDE SEQUENCE [LARGE SCALE GENOMIC DNA]</scope>
    <source>
        <strain evidence="8 9">K24</strain>
    </source>
</reference>
<dbReference type="SUPFAM" id="SSF52540">
    <property type="entry name" value="P-loop containing nucleoside triphosphate hydrolases"/>
    <property type="match status" value="1"/>
</dbReference>
<dbReference type="PROSITE" id="PS00211">
    <property type="entry name" value="ABC_TRANSPORTER_1"/>
    <property type="match status" value="1"/>
</dbReference>
<dbReference type="InterPro" id="IPR003593">
    <property type="entry name" value="AAA+_ATPase"/>
</dbReference>
<dbReference type="PROSITE" id="PS50893">
    <property type="entry name" value="ABC_TRANSPORTER_2"/>
    <property type="match status" value="1"/>
</dbReference>
<protein>
    <submittedName>
        <fullName evidence="8">Amino acid/amide ABC transporter ATP-binding protein 2 (HAAT family)</fullName>
    </submittedName>
</protein>
<evidence type="ECO:0000256" key="2">
    <source>
        <dbReference type="ARBA" id="ARBA00022448"/>
    </source>
</evidence>
<dbReference type="PANTHER" id="PTHR43820">
    <property type="entry name" value="HIGH-AFFINITY BRANCHED-CHAIN AMINO ACID TRANSPORT ATP-BINDING PROTEIN LIVF"/>
    <property type="match status" value="1"/>
</dbReference>
<dbReference type="GO" id="GO:0015658">
    <property type="term" value="F:branched-chain amino acid transmembrane transporter activity"/>
    <property type="evidence" value="ECO:0007669"/>
    <property type="project" value="TreeGrafter"/>
</dbReference>
<feature type="domain" description="ABC transporter" evidence="7">
    <location>
        <begin position="2"/>
        <end position="232"/>
    </location>
</feature>
<dbReference type="GO" id="GO:0016887">
    <property type="term" value="F:ATP hydrolysis activity"/>
    <property type="evidence" value="ECO:0007669"/>
    <property type="project" value="InterPro"/>
</dbReference>
<comment type="caution">
    <text evidence="8">The sequence shown here is derived from an EMBL/GenBank/DDBJ whole genome shotgun (WGS) entry which is preliminary data.</text>
</comment>
<sequence>MLSVDGIRAGYGSSEVLFGLSFEAGQGEVVSLIGRNGMGKTTTVRTLMGMLPARAGRVAIQGRDLANQAPHTVARLGVGLVPEGRRVFGSLTVEENLVATRRAGRGASDWDLPRIYQLFPRLGERRRQSSRTLSGGEQQMLAIGRALMTNPLLLVLDEATEGLAPIIRQEIWRCLDVLKREGLTIVVIDKNLAEMRALVDRHHIVEKGRVVWAGTPDELSGQPELAQRYLGL</sequence>
<dbReference type="RefSeq" id="WP_130356055.1">
    <property type="nucleotide sequence ID" value="NZ_SGXC01000001.1"/>
</dbReference>
<evidence type="ECO:0000313" key="9">
    <source>
        <dbReference type="Proteomes" id="UP000292445"/>
    </source>
</evidence>
<keyword evidence="6" id="KW-0029">Amino-acid transport</keyword>
<evidence type="ECO:0000256" key="5">
    <source>
        <dbReference type="ARBA" id="ARBA00022840"/>
    </source>
</evidence>
<proteinExistence type="inferred from homology"/>
<evidence type="ECO:0000256" key="1">
    <source>
        <dbReference type="ARBA" id="ARBA00005417"/>
    </source>
</evidence>
<dbReference type="SMART" id="SM00382">
    <property type="entry name" value="AAA"/>
    <property type="match status" value="1"/>
</dbReference>
<dbReference type="Proteomes" id="UP000292445">
    <property type="component" value="Unassembled WGS sequence"/>
</dbReference>
<dbReference type="Gene3D" id="3.40.50.300">
    <property type="entry name" value="P-loop containing nucleotide triphosphate hydrolases"/>
    <property type="match status" value="1"/>
</dbReference>
<dbReference type="Pfam" id="PF00005">
    <property type="entry name" value="ABC_tran"/>
    <property type="match status" value="1"/>
</dbReference>
<keyword evidence="3" id="KW-1003">Cell membrane</keyword>
<keyword evidence="3" id="KW-0472">Membrane</keyword>
<name>A0A4Q7NI82_9BURK</name>
<dbReference type="PANTHER" id="PTHR43820:SF2">
    <property type="entry name" value="ABC TRANSPORTER ATP-BINDING PROTEIN"/>
    <property type="match status" value="1"/>
</dbReference>
<comment type="similarity">
    <text evidence="1">Belongs to the ABC transporter superfamily.</text>
</comment>
<keyword evidence="9" id="KW-1185">Reference proteome</keyword>
<dbReference type="EMBL" id="SGXC01000001">
    <property type="protein sequence ID" value="RZS84721.1"/>
    <property type="molecule type" value="Genomic_DNA"/>
</dbReference>
<dbReference type="AlphaFoldDB" id="A0A4Q7NI82"/>
<dbReference type="InterPro" id="IPR052156">
    <property type="entry name" value="BCAA_Transport_ATP-bd_LivF"/>
</dbReference>
<dbReference type="GO" id="GO:0005524">
    <property type="term" value="F:ATP binding"/>
    <property type="evidence" value="ECO:0007669"/>
    <property type="project" value="UniProtKB-KW"/>
</dbReference>
<dbReference type="CDD" id="cd03224">
    <property type="entry name" value="ABC_TM1139_LivF_branched"/>
    <property type="match status" value="1"/>
</dbReference>
<gene>
    <name evidence="8" type="ORF">EV675_0740</name>
</gene>
<dbReference type="InterPro" id="IPR027417">
    <property type="entry name" value="P-loop_NTPase"/>
</dbReference>
<dbReference type="OrthoDB" id="9776369at2"/>
<evidence type="ECO:0000313" key="8">
    <source>
        <dbReference type="EMBL" id="RZS84721.1"/>
    </source>
</evidence>
<dbReference type="InterPro" id="IPR017871">
    <property type="entry name" value="ABC_transporter-like_CS"/>
</dbReference>
<evidence type="ECO:0000256" key="3">
    <source>
        <dbReference type="ARBA" id="ARBA00022475"/>
    </source>
</evidence>
<keyword evidence="5 8" id="KW-0067">ATP-binding</keyword>
<organism evidence="8 9">
    <name type="scientific">Pigmentiphaga kullae</name>
    <dbReference type="NCBI Taxonomy" id="151784"/>
    <lineage>
        <taxon>Bacteria</taxon>
        <taxon>Pseudomonadati</taxon>
        <taxon>Pseudomonadota</taxon>
        <taxon>Betaproteobacteria</taxon>
        <taxon>Burkholderiales</taxon>
        <taxon>Alcaligenaceae</taxon>
        <taxon>Pigmentiphaga</taxon>
    </lineage>
</organism>
<keyword evidence="2" id="KW-0813">Transport</keyword>
<keyword evidence="4" id="KW-0547">Nucleotide-binding</keyword>